<gene>
    <name evidence="2" type="ORF">METZ01_LOCUS503805</name>
</gene>
<dbReference type="InterPro" id="IPR050508">
    <property type="entry name" value="Methyltransf_Superfamily"/>
</dbReference>
<organism evidence="2">
    <name type="scientific">marine metagenome</name>
    <dbReference type="NCBI Taxonomy" id="408172"/>
    <lineage>
        <taxon>unclassified sequences</taxon>
        <taxon>metagenomes</taxon>
        <taxon>ecological metagenomes</taxon>
    </lineage>
</organism>
<sequence length="200" mass="23663">MIQRLINNISKNVNIFIFLRRIIELDFYVLKKVIDTETKNLDNISRILDLGCGTGDFSPCFYNFHYTGIDIEPEYIQYAKNKYNLDFRLMDGRILRFGEETFDCIIIIGVLHHLCKKSCLEIFHELKRVVKPGGMVIIIEDVEIGSRWDILGNIIRKLDVGNYIRTEEQWYKLISCNFNILKKYRIRSFIPSYEVFVLFA</sequence>
<dbReference type="EMBL" id="UINC01222251">
    <property type="protein sequence ID" value="SVE50951.1"/>
    <property type="molecule type" value="Genomic_DNA"/>
</dbReference>
<dbReference type="CDD" id="cd02440">
    <property type="entry name" value="AdoMet_MTases"/>
    <property type="match status" value="1"/>
</dbReference>
<dbReference type="GO" id="GO:0008168">
    <property type="term" value="F:methyltransferase activity"/>
    <property type="evidence" value="ECO:0007669"/>
    <property type="project" value="TreeGrafter"/>
</dbReference>
<name>A0A383E2K7_9ZZZZ</name>
<dbReference type="InterPro" id="IPR041698">
    <property type="entry name" value="Methyltransf_25"/>
</dbReference>
<dbReference type="AlphaFoldDB" id="A0A383E2K7"/>
<dbReference type="Pfam" id="PF13649">
    <property type="entry name" value="Methyltransf_25"/>
    <property type="match status" value="1"/>
</dbReference>
<accession>A0A383E2K7</accession>
<reference evidence="2" key="1">
    <citation type="submission" date="2018-05" db="EMBL/GenBank/DDBJ databases">
        <authorList>
            <person name="Lanie J.A."/>
            <person name="Ng W.-L."/>
            <person name="Kazmierczak K.M."/>
            <person name="Andrzejewski T.M."/>
            <person name="Davidsen T.M."/>
            <person name="Wayne K.J."/>
            <person name="Tettelin H."/>
            <person name="Glass J.I."/>
            <person name="Rusch D."/>
            <person name="Podicherti R."/>
            <person name="Tsui H.-C.T."/>
            <person name="Winkler M.E."/>
        </authorList>
    </citation>
    <scope>NUCLEOTIDE SEQUENCE</scope>
</reference>
<protein>
    <recommendedName>
        <fullName evidence="1">Methyltransferase domain-containing protein</fullName>
    </recommendedName>
</protein>
<dbReference type="Gene3D" id="3.40.50.150">
    <property type="entry name" value="Vaccinia Virus protein VP39"/>
    <property type="match status" value="1"/>
</dbReference>
<dbReference type="PANTHER" id="PTHR42912">
    <property type="entry name" value="METHYLTRANSFERASE"/>
    <property type="match status" value="1"/>
</dbReference>
<dbReference type="SUPFAM" id="SSF53335">
    <property type="entry name" value="S-adenosyl-L-methionine-dependent methyltransferases"/>
    <property type="match status" value="1"/>
</dbReference>
<evidence type="ECO:0000259" key="1">
    <source>
        <dbReference type="Pfam" id="PF13649"/>
    </source>
</evidence>
<dbReference type="InterPro" id="IPR029063">
    <property type="entry name" value="SAM-dependent_MTases_sf"/>
</dbReference>
<proteinExistence type="predicted"/>
<evidence type="ECO:0000313" key="2">
    <source>
        <dbReference type="EMBL" id="SVE50951.1"/>
    </source>
</evidence>
<feature type="domain" description="Methyltransferase" evidence="1">
    <location>
        <begin position="47"/>
        <end position="134"/>
    </location>
</feature>